<dbReference type="PANTHER" id="PTHR43806">
    <property type="entry name" value="PEPTIDASE S8"/>
    <property type="match status" value="1"/>
</dbReference>
<dbReference type="PRINTS" id="PR00723">
    <property type="entry name" value="SUBTILISIN"/>
</dbReference>
<evidence type="ECO:0000256" key="1">
    <source>
        <dbReference type="ARBA" id="ARBA00011073"/>
    </source>
</evidence>
<evidence type="ECO:0000259" key="7">
    <source>
        <dbReference type="Pfam" id="PF24476"/>
    </source>
</evidence>
<reference evidence="8" key="1">
    <citation type="submission" date="2023-06" db="EMBL/GenBank/DDBJ databases">
        <title>Genome-scale phylogeny and comparative genomics of the fungal order Sordariales.</title>
        <authorList>
            <consortium name="Lawrence Berkeley National Laboratory"/>
            <person name="Hensen N."/>
            <person name="Bonometti L."/>
            <person name="Westerberg I."/>
            <person name="Brannstrom I.O."/>
            <person name="Guillou S."/>
            <person name="Cros-Aarteil S."/>
            <person name="Calhoun S."/>
            <person name="Haridas S."/>
            <person name="Kuo A."/>
            <person name="Mondo S."/>
            <person name="Pangilinan J."/>
            <person name="Riley R."/>
            <person name="Labutti K."/>
            <person name="Andreopoulos B."/>
            <person name="Lipzen A."/>
            <person name="Chen C."/>
            <person name="Yanf M."/>
            <person name="Daum C."/>
            <person name="Ng V."/>
            <person name="Clum A."/>
            <person name="Steindorff A."/>
            <person name="Ohm R."/>
            <person name="Martin F."/>
            <person name="Silar P."/>
            <person name="Natvig D."/>
            <person name="Lalanne C."/>
            <person name="Gautier V."/>
            <person name="Ament-Velasquez S.L."/>
            <person name="Kruys A."/>
            <person name="Hutchinson M.I."/>
            <person name="Powell A.J."/>
            <person name="Barry K."/>
            <person name="Miller A.N."/>
            <person name="Grigoriev I.V."/>
            <person name="Debuchy R."/>
            <person name="Gladieux P."/>
            <person name="Thoren M.H."/>
            <person name="Johannesson H."/>
        </authorList>
    </citation>
    <scope>NUCLEOTIDE SEQUENCE</scope>
    <source>
        <strain evidence="8">8032-3</strain>
    </source>
</reference>
<dbReference type="InterPro" id="IPR015500">
    <property type="entry name" value="Peptidase_S8_subtilisin-rel"/>
</dbReference>
<keyword evidence="4 5" id="KW-0720">Serine protease</keyword>
<comment type="caution">
    <text evidence="8">The sequence shown here is derived from an EMBL/GenBank/DDBJ whole genome shotgun (WGS) entry which is preliminary data.</text>
</comment>
<keyword evidence="9" id="KW-1185">Reference proteome</keyword>
<keyword evidence="3 5" id="KW-0378">Hydrolase</keyword>
<evidence type="ECO:0000256" key="2">
    <source>
        <dbReference type="ARBA" id="ARBA00022670"/>
    </source>
</evidence>
<evidence type="ECO:0008006" key="10">
    <source>
        <dbReference type="Google" id="ProtNLM"/>
    </source>
</evidence>
<dbReference type="AlphaFoldDB" id="A0AAJ0FGV3"/>
<protein>
    <recommendedName>
        <fullName evidence="10">Peptidase S8/S53 domain-containing protein</fullName>
    </recommendedName>
</protein>
<dbReference type="SUPFAM" id="SSF52743">
    <property type="entry name" value="Subtilisin-like"/>
    <property type="match status" value="1"/>
</dbReference>
<gene>
    <name evidence="8" type="ORF">QBC33DRAFT_614154</name>
</gene>
<feature type="domain" description="DUF7580" evidence="7">
    <location>
        <begin position="144"/>
        <end position="506"/>
    </location>
</feature>
<dbReference type="Gene3D" id="3.40.50.200">
    <property type="entry name" value="Peptidase S8/S53 domain"/>
    <property type="match status" value="1"/>
</dbReference>
<dbReference type="CDD" id="cd00306">
    <property type="entry name" value="Peptidases_S8_S53"/>
    <property type="match status" value="1"/>
</dbReference>
<feature type="active site" description="Charge relay system" evidence="5">
    <location>
        <position position="771"/>
    </location>
</feature>
<feature type="active site" description="Charge relay system" evidence="5">
    <location>
        <position position="608"/>
    </location>
</feature>
<accession>A0AAJ0FGV3</accession>
<dbReference type="InterPro" id="IPR023828">
    <property type="entry name" value="Peptidase_S8_Ser-AS"/>
</dbReference>
<evidence type="ECO:0000256" key="3">
    <source>
        <dbReference type="ARBA" id="ARBA00022801"/>
    </source>
</evidence>
<organism evidence="8 9">
    <name type="scientific">Phialemonium atrogriseum</name>
    <dbReference type="NCBI Taxonomy" id="1093897"/>
    <lineage>
        <taxon>Eukaryota</taxon>
        <taxon>Fungi</taxon>
        <taxon>Dikarya</taxon>
        <taxon>Ascomycota</taxon>
        <taxon>Pezizomycotina</taxon>
        <taxon>Sordariomycetes</taxon>
        <taxon>Sordariomycetidae</taxon>
        <taxon>Cephalothecales</taxon>
        <taxon>Cephalothecaceae</taxon>
        <taxon>Phialemonium</taxon>
    </lineage>
</organism>
<sequence>MTFDVDSALLWELAQDSAQEVAYEIQDTASQKVGELLQGLELLCTWPPKAASHLGSKDPSTQFPTLYALTSRHVEQVRYPDGIVQLERSLIAFVSSDAHMVKGYFSFLKRFSSTRDELQKQAQATQADIAGPSAKGLEIPDDYPAHVHQTLYEIVKKYSQCCCAVSGVLPSPLKRHDGWLRLKENFQTSDDDVVFDAVFSRTPQREPNDRIEWQHLQFHIARNQPRLRGVEFAPAAKAQYEGTIKSTSQFCELLRKRVCPVKICLKVRGDKLLQLRDPKGVDDDIAQEQNISLADVLERHDLCAKKRLLLAYILARSFWQFYNSDWMGNQWTTETVQFFRERDGEDDDDEHHNNVCLLEESPYVALSFQKYNSLLSAEYLATEYVVHRYPRVLALGTMLLEIGRRKRRKKTTPGHANDEVKTIEEKISNYLNDIRSTLRRKTWPELGLQEEVQQTYRVIVNNCSDPKLFDTGHTNPSAQDNDVLTIEERRAIFYKSVISPLKKLLEKLQWIDKSGNIQRQDGVEDSRIPAAFLNAEQASNASQPGFKARQWLLKIQNSPVTKDLCWGFVKNPSLERIRIADPDRKRRVREWKDYVVDESRTRVDEDGHGTHVLSLLMKVAPAANFYVVRVARDTQDLAHSTSNIAKAIMWAAGEQKVDIISMSFGFDEEAVIQGKPVISNAISDALRMRNQRILFFAAAANEGGNQPEMFPARHPQVISIRGTDDKGWLQRFNPPPGYAGFDCFMTLGQDVPGAGLSSRDGGFEVCKSGTSFSTPIAAGIAAMLLAVDSSCHAQDVEKDVDGNVRQLVLLVSGGVYETPSPPQVKHDCFGVLIRG</sequence>
<comment type="similarity">
    <text evidence="1 5">Belongs to the peptidase S8 family.</text>
</comment>
<dbReference type="GO" id="GO:0004252">
    <property type="term" value="F:serine-type endopeptidase activity"/>
    <property type="evidence" value="ECO:0007669"/>
    <property type="project" value="UniProtKB-UniRule"/>
</dbReference>
<dbReference type="Pfam" id="PF00082">
    <property type="entry name" value="Peptidase_S8"/>
    <property type="match status" value="1"/>
</dbReference>
<dbReference type="InterPro" id="IPR036852">
    <property type="entry name" value="Peptidase_S8/S53_dom_sf"/>
</dbReference>
<dbReference type="Pfam" id="PF24476">
    <property type="entry name" value="DUF7580"/>
    <property type="match status" value="1"/>
</dbReference>
<dbReference type="PANTHER" id="PTHR43806:SF11">
    <property type="entry name" value="CEREVISIN-RELATED"/>
    <property type="match status" value="1"/>
</dbReference>
<dbReference type="InterPro" id="IPR000209">
    <property type="entry name" value="Peptidase_S8/S53_dom"/>
</dbReference>
<keyword evidence="2 5" id="KW-0645">Protease</keyword>
<dbReference type="RefSeq" id="XP_060278946.1">
    <property type="nucleotide sequence ID" value="XM_060432577.1"/>
</dbReference>
<evidence type="ECO:0000313" key="8">
    <source>
        <dbReference type="EMBL" id="KAK1762733.1"/>
    </source>
</evidence>
<evidence type="ECO:0000256" key="5">
    <source>
        <dbReference type="PROSITE-ProRule" id="PRU01240"/>
    </source>
</evidence>
<feature type="active site" description="Charge relay system" evidence="5">
    <location>
        <position position="581"/>
    </location>
</feature>
<proteinExistence type="inferred from homology"/>
<dbReference type="PROSITE" id="PS51892">
    <property type="entry name" value="SUBTILASE"/>
    <property type="match status" value="1"/>
</dbReference>
<name>A0AAJ0FGV3_9PEZI</name>
<dbReference type="GO" id="GO:0006508">
    <property type="term" value="P:proteolysis"/>
    <property type="evidence" value="ECO:0007669"/>
    <property type="project" value="UniProtKB-KW"/>
</dbReference>
<dbReference type="InterPro" id="IPR050131">
    <property type="entry name" value="Peptidase_S8_subtilisin-like"/>
</dbReference>
<dbReference type="GeneID" id="85315764"/>
<dbReference type="PROSITE" id="PS00138">
    <property type="entry name" value="SUBTILASE_SER"/>
    <property type="match status" value="1"/>
</dbReference>
<evidence type="ECO:0000256" key="4">
    <source>
        <dbReference type="ARBA" id="ARBA00022825"/>
    </source>
</evidence>
<dbReference type="EMBL" id="MU839034">
    <property type="protein sequence ID" value="KAK1762733.1"/>
    <property type="molecule type" value="Genomic_DNA"/>
</dbReference>
<evidence type="ECO:0000313" key="9">
    <source>
        <dbReference type="Proteomes" id="UP001244011"/>
    </source>
</evidence>
<dbReference type="Proteomes" id="UP001244011">
    <property type="component" value="Unassembled WGS sequence"/>
</dbReference>
<feature type="domain" description="Peptidase S8/S53" evidence="6">
    <location>
        <begin position="580"/>
        <end position="792"/>
    </location>
</feature>
<dbReference type="InterPro" id="IPR056002">
    <property type="entry name" value="DUF7580"/>
</dbReference>
<evidence type="ECO:0000259" key="6">
    <source>
        <dbReference type="Pfam" id="PF00082"/>
    </source>
</evidence>